<accession>A0A8T1WL55</accession>
<keyword evidence="3" id="KW-1185">Reference proteome</keyword>
<organism evidence="2 3">
    <name type="scientific">Phytophthora boehmeriae</name>
    <dbReference type="NCBI Taxonomy" id="109152"/>
    <lineage>
        <taxon>Eukaryota</taxon>
        <taxon>Sar</taxon>
        <taxon>Stramenopiles</taxon>
        <taxon>Oomycota</taxon>
        <taxon>Peronosporomycetes</taxon>
        <taxon>Peronosporales</taxon>
        <taxon>Peronosporaceae</taxon>
        <taxon>Phytophthora</taxon>
    </lineage>
</organism>
<feature type="coiled-coil region" evidence="1">
    <location>
        <begin position="461"/>
        <end position="524"/>
    </location>
</feature>
<keyword evidence="1" id="KW-0175">Coiled coil</keyword>
<evidence type="ECO:0000313" key="3">
    <source>
        <dbReference type="Proteomes" id="UP000693981"/>
    </source>
</evidence>
<proteinExistence type="predicted"/>
<protein>
    <submittedName>
        <fullName evidence="2">Uncharacterized protein</fullName>
    </submittedName>
</protein>
<feature type="coiled-coil region" evidence="1">
    <location>
        <begin position="369"/>
        <end position="403"/>
    </location>
</feature>
<evidence type="ECO:0000256" key="1">
    <source>
        <dbReference type="SAM" id="Coils"/>
    </source>
</evidence>
<comment type="caution">
    <text evidence="2">The sequence shown here is derived from an EMBL/GenBank/DDBJ whole genome shotgun (WGS) entry which is preliminary data.</text>
</comment>
<dbReference type="EMBL" id="JAGDFL010000246">
    <property type="protein sequence ID" value="KAG7394772.1"/>
    <property type="molecule type" value="Genomic_DNA"/>
</dbReference>
<name>A0A8T1WL55_9STRA</name>
<sequence>MEDVKFAQAASIEKPVDVKEHHYEASALETVLNSSPTRLLDRPASTVKSWSSRTVHQKLPEVGMSPPPSTQVGSVDSPAWQEFVSWYCLGITTRHQTIPPEVLQRERSKARTEYLELRLCAVAQSELEVQEEEEKAGPCEEEYEPPQRVFIFEHFVKRLLTDKDSPTSWENMKLETRQKEVMLALMDPAVQIAAMRNNIELPDVTWYCLEDFDIFALAGKFMPWWEATRNIHRRNFLKREAQEASSTKSILELLSKEQQLVDTGGDLDKNSVTNYFFESYFRSDTVRNTFLKTKLFFLRRKSRVASVTRYGKLPAPLVVETLPLPFATAFKFMKKVAIEEKESVELIEVVEKEEEPEEPAEVAVEQTEIDFVGSQRDQEEEELRRLEEESAKITLEIIQMEQEDTLSREYNNSFVESDDEGEEHLLGQSKRTDFSQSYFFGNLPVHYRKMVACGWRTGSGVNNGDEEFDEEEQLAREHERQRLLDEQEAERLLELERQAERARIEKEREERAFQSRRVRQAELKKVLTHQAELEAQRTVDLEVARLRAERRLMEREDEYSCWQRSQLLRDQHGMWLEDQLATSIRKEHRDAYVSKMRLLLHEQASMRAEDQRSIVVGKELQELEHQRAIRTTMAYTARTATANTAQAASQKL</sequence>
<gene>
    <name evidence="2" type="ORF">PHYBOEH_004678</name>
</gene>
<evidence type="ECO:0000313" key="2">
    <source>
        <dbReference type="EMBL" id="KAG7394772.1"/>
    </source>
</evidence>
<dbReference type="OrthoDB" id="128596at2759"/>
<dbReference type="Proteomes" id="UP000693981">
    <property type="component" value="Unassembled WGS sequence"/>
</dbReference>
<reference evidence="2" key="1">
    <citation type="submission" date="2021-02" db="EMBL/GenBank/DDBJ databases">
        <authorList>
            <person name="Palmer J.M."/>
        </authorList>
    </citation>
    <scope>NUCLEOTIDE SEQUENCE</scope>
    <source>
        <strain evidence="2">SCRP23</strain>
    </source>
</reference>
<dbReference type="AlphaFoldDB" id="A0A8T1WL55"/>